<evidence type="ECO:0008006" key="4">
    <source>
        <dbReference type="Google" id="ProtNLM"/>
    </source>
</evidence>
<protein>
    <recommendedName>
        <fullName evidence="4">GlsB/YeaQ/YmgE family stress response membrane protein</fullName>
    </recommendedName>
</protein>
<gene>
    <name evidence="2" type="ORF">KSB_09150</name>
</gene>
<feature type="transmembrane region" description="Helical" evidence="1">
    <location>
        <begin position="79"/>
        <end position="105"/>
    </location>
</feature>
<dbReference type="Proteomes" id="UP000654345">
    <property type="component" value="Unassembled WGS sequence"/>
</dbReference>
<name>A0ABQ3UIA4_9CHLR</name>
<evidence type="ECO:0000313" key="2">
    <source>
        <dbReference type="EMBL" id="GHO52440.1"/>
    </source>
</evidence>
<feature type="transmembrane region" description="Helical" evidence="1">
    <location>
        <begin position="27"/>
        <end position="45"/>
    </location>
</feature>
<sequence>MLASLFVLADGITIRLGDNVWSFGWNIILYLVIAAIVGLVAEYIVGWRLPLGIVGAIIAALVGIWLMTQVIVISGIGDFVLFGVPLFRALLGAIILVALWHLLTYGLTRRRRYRRAEV</sequence>
<proteinExistence type="predicted"/>
<evidence type="ECO:0000256" key="1">
    <source>
        <dbReference type="SAM" id="Phobius"/>
    </source>
</evidence>
<reference evidence="2 3" key="1">
    <citation type="journal article" date="2021" name="Int. J. Syst. Evol. Microbiol.">
        <title>Reticulibacter mediterranei gen. nov., sp. nov., within the new family Reticulibacteraceae fam. nov., and Ktedonospora formicarum gen. nov., sp. nov., Ktedonobacter robiniae sp. nov., Dictyobacter formicarum sp. nov. and Dictyobacter arantiisoli sp. nov., belonging to the class Ktedonobacteria.</title>
        <authorList>
            <person name="Yabe S."/>
            <person name="Zheng Y."/>
            <person name="Wang C.M."/>
            <person name="Sakai Y."/>
            <person name="Abe K."/>
            <person name="Yokota A."/>
            <person name="Donadio S."/>
            <person name="Cavaletti L."/>
            <person name="Monciardini P."/>
        </authorList>
    </citation>
    <scope>NUCLEOTIDE SEQUENCE [LARGE SCALE GENOMIC DNA]</scope>
    <source>
        <strain evidence="2 3">SOSP1-30</strain>
    </source>
</reference>
<organism evidence="2 3">
    <name type="scientific">Ktedonobacter robiniae</name>
    <dbReference type="NCBI Taxonomy" id="2778365"/>
    <lineage>
        <taxon>Bacteria</taxon>
        <taxon>Bacillati</taxon>
        <taxon>Chloroflexota</taxon>
        <taxon>Ktedonobacteria</taxon>
        <taxon>Ktedonobacterales</taxon>
        <taxon>Ktedonobacteraceae</taxon>
        <taxon>Ktedonobacter</taxon>
    </lineage>
</organism>
<evidence type="ECO:0000313" key="3">
    <source>
        <dbReference type="Proteomes" id="UP000654345"/>
    </source>
</evidence>
<feature type="transmembrane region" description="Helical" evidence="1">
    <location>
        <begin position="52"/>
        <end position="73"/>
    </location>
</feature>
<keyword evidence="3" id="KW-1185">Reference proteome</keyword>
<comment type="caution">
    <text evidence="2">The sequence shown here is derived from an EMBL/GenBank/DDBJ whole genome shotgun (WGS) entry which is preliminary data.</text>
</comment>
<accession>A0ABQ3UIA4</accession>
<keyword evidence="1" id="KW-0472">Membrane</keyword>
<keyword evidence="1" id="KW-1133">Transmembrane helix</keyword>
<dbReference type="RefSeq" id="WP_201369349.1">
    <property type="nucleotide sequence ID" value="NZ_BNJG01000001.1"/>
</dbReference>
<dbReference type="EMBL" id="BNJG01000001">
    <property type="protein sequence ID" value="GHO52440.1"/>
    <property type="molecule type" value="Genomic_DNA"/>
</dbReference>
<keyword evidence="1" id="KW-0812">Transmembrane</keyword>